<name>A0A080ZFJ2_PHYNI</name>
<protein>
    <recommendedName>
        <fullName evidence="4">Cystatin domain-containing protein</fullName>
    </recommendedName>
</protein>
<evidence type="ECO:0000313" key="3">
    <source>
        <dbReference type="Proteomes" id="UP000028582"/>
    </source>
</evidence>
<evidence type="ECO:0008006" key="4">
    <source>
        <dbReference type="Google" id="ProtNLM"/>
    </source>
</evidence>
<evidence type="ECO:0000313" key="2">
    <source>
        <dbReference type="EMBL" id="ETO65403.1"/>
    </source>
</evidence>
<evidence type="ECO:0000256" key="1">
    <source>
        <dbReference type="SAM" id="SignalP"/>
    </source>
</evidence>
<organism evidence="2 3">
    <name type="scientific">Phytophthora nicotianae P1976</name>
    <dbReference type="NCBI Taxonomy" id="1317066"/>
    <lineage>
        <taxon>Eukaryota</taxon>
        <taxon>Sar</taxon>
        <taxon>Stramenopiles</taxon>
        <taxon>Oomycota</taxon>
        <taxon>Peronosporomycetes</taxon>
        <taxon>Peronosporales</taxon>
        <taxon>Peronosporaceae</taxon>
        <taxon>Phytophthora</taxon>
    </lineage>
</organism>
<dbReference type="SUPFAM" id="SSF54403">
    <property type="entry name" value="Cystatin/monellin"/>
    <property type="match status" value="1"/>
</dbReference>
<gene>
    <name evidence="2" type="ORF">F444_17272</name>
</gene>
<proteinExistence type="predicted"/>
<dbReference type="AlphaFoldDB" id="A0A080ZFJ2"/>
<comment type="caution">
    <text evidence="2">The sequence shown here is derived from an EMBL/GenBank/DDBJ whole genome shotgun (WGS) entry which is preliminary data.</text>
</comment>
<dbReference type="Gene3D" id="3.10.450.10">
    <property type="match status" value="1"/>
</dbReference>
<dbReference type="Proteomes" id="UP000028582">
    <property type="component" value="Unassembled WGS sequence"/>
</dbReference>
<dbReference type="PROSITE" id="PS00287">
    <property type="entry name" value="CYSTATIN"/>
    <property type="match status" value="1"/>
</dbReference>
<reference evidence="2 3" key="1">
    <citation type="submission" date="2013-11" db="EMBL/GenBank/DDBJ databases">
        <title>The Genome Sequence of Phytophthora parasitica P1976.</title>
        <authorList>
            <consortium name="The Broad Institute Genomics Platform"/>
            <person name="Russ C."/>
            <person name="Tyler B."/>
            <person name="Panabieres F."/>
            <person name="Shan W."/>
            <person name="Tripathy S."/>
            <person name="Grunwald N."/>
            <person name="Machado M."/>
            <person name="Johnson C.S."/>
            <person name="Walker B."/>
            <person name="Young S."/>
            <person name="Zeng Q."/>
            <person name="Gargeya S."/>
            <person name="Fitzgerald M."/>
            <person name="Haas B."/>
            <person name="Abouelleil A."/>
            <person name="Allen A.W."/>
            <person name="Alvarado L."/>
            <person name="Arachchi H.M."/>
            <person name="Berlin A.M."/>
            <person name="Chapman S.B."/>
            <person name="Gainer-Dewar J."/>
            <person name="Goldberg J."/>
            <person name="Griggs A."/>
            <person name="Gujja S."/>
            <person name="Hansen M."/>
            <person name="Howarth C."/>
            <person name="Imamovic A."/>
            <person name="Ireland A."/>
            <person name="Larimer J."/>
            <person name="McCowan C."/>
            <person name="Murphy C."/>
            <person name="Pearson M."/>
            <person name="Poon T.W."/>
            <person name="Priest M."/>
            <person name="Roberts A."/>
            <person name="Saif S."/>
            <person name="Shea T."/>
            <person name="Sisk P."/>
            <person name="Sykes S."/>
            <person name="Wortman J."/>
            <person name="Nusbaum C."/>
            <person name="Birren B."/>
        </authorList>
    </citation>
    <scope>NUCLEOTIDE SEQUENCE [LARGE SCALE GENOMIC DNA]</scope>
    <source>
        <strain evidence="2 3">P1976</strain>
    </source>
</reference>
<feature type="chain" id="PRO_5001752970" description="Cystatin domain-containing protein" evidence="1">
    <location>
        <begin position="18"/>
        <end position="111"/>
    </location>
</feature>
<feature type="signal peptide" evidence="1">
    <location>
        <begin position="1"/>
        <end position="17"/>
    </location>
</feature>
<keyword evidence="1" id="KW-0732">Signal</keyword>
<dbReference type="EMBL" id="ANJA01003189">
    <property type="protein sequence ID" value="ETO65403.1"/>
    <property type="molecule type" value="Genomic_DNA"/>
</dbReference>
<accession>A0A080ZFJ2</accession>
<sequence>MLRAFLVIMTLAGVAKADEQLYGGWSSAAITPDTRAVLLQALSTTNVCVSSIVSVRSQVVAGTNYEFRIDGCRGVRGGDCASVSCVSPRALVVNVFDQPWTRTTRVSVSGA</sequence>
<dbReference type="OrthoDB" id="2016588at2759"/>
<dbReference type="InterPro" id="IPR046350">
    <property type="entry name" value="Cystatin_sf"/>
</dbReference>
<dbReference type="InterPro" id="IPR018073">
    <property type="entry name" value="Prot_inh_cystat_CS"/>
</dbReference>